<dbReference type="GO" id="GO:0005737">
    <property type="term" value="C:cytoplasm"/>
    <property type="evidence" value="ECO:0007669"/>
    <property type="project" value="TreeGrafter"/>
</dbReference>
<dbReference type="Gene3D" id="3.90.180.10">
    <property type="entry name" value="Medium-chain alcohol dehydrogenases, catalytic domain"/>
    <property type="match status" value="1"/>
</dbReference>
<sequence length="364" mass="38953">MASEKMMNAVRFHGREDLRFERVPEPECGKGQVKVRPAWCGICGSDLHEFLGGPSLCPTTPHPVTGETIPLTFGHEFSGTIEEVGEGVSESVAVGDRVCVQPIIYDGTCGSCEEGLINCCDNNGFVGLSGWGGGLSEKVVVPEYCIVKIPDNVPLDVAALVEPLSVGWHAVSISPFQVGDSALVLGGGPIGLSVIQALKARGCDKIIVSEVSSMRKQYAADFGAHHVLDPTKDDIVAKCRELCDGKGAHVCFDAAGVQAALDQAVKAVRARGTVVNIAIWEKPFTLQPNDMIFRERKWVATATYQKGDFQEVLAAISSGGMENVENMITKKIGLDEVVEQGFRALVKDKDRQVKILVRAGSGET</sequence>
<dbReference type="InterPro" id="IPR013154">
    <property type="entry name" value="ADH-like_N"/>
</dbReference>
<dbReference type="CDD" id="cd08233">
    <property type="entry name" value="butanediol_DH_like"/>
    <property type="match status" value="1"/>
</dbReference>
<feature type="domain" description="Enoyl reductase (ER)" evidence="7">
    <location>
        <begin position="14"/>
        <end position="357"/>
    </location>
</feature>
<accession>A0AB34L0E1</accession>
<evidence type="ECO:0000256" key="2">
    <source>
        <dbReference type="ARBA" id="ARBA00008072"/>
    </source>
</evidence>
<dbReference type="SMART" id="SM00829">
    <property type="entry name" value="PKS_ER"/>
    <property type="match status" value="1"/>
</dbReference>
<dbReference type="InterPro" id="IPR020843">
    <property type="entry name" value="ER"/>
</dbReference>
<keyword evidence="5" id="KW-0560">Oxidoreductase</keyword>
<reference evidence="8 9" key="1">
    <citation type="journal article" date="2020" name="Microbiol. Resour. Announc.">
        <title>Draft Genome Sequence of a Cladosporium Species Isolated from the Mesophotic Ascidian Didemnum maculosum.</title>
        <authorList>
            <person name="Gioti A."/>
            <person name="Siaperas R."/>
            <person name="Nikolaivits E."/>
            <person name="Le Goff G."/>
            <person name="Ouazzani J."/>
            <person name="Kotoulas G."/>
            <person name="Topakas E."/>
        </authorList>
    </citation>
    <scope>NUCLEOTIDE SEQUENCE [LARGE SCALE GENOMIC DNA]</scope>
    <source>
        <strain evidence="8 9">TM138-S3</strain>
    </source>
</reference>
<dbReference type="InterPro" id="IPR002328">
    <property type="entry name" value="ADH_Zn_CS"/>
</dbReference>
<keyword evidence="9" id="KW-1185">Reference proteome</keyword>
<organism evidence="8 9">
    <name type="scientific">Cladosporium halotolerans</name>
    <dbReference type="NCBI Taxonomy" id="1052096"/>
    <lineage>
        <taxon>Eukaryota</taxon>
        <taxon>Fungi</taxon>
        <taxon>Dikarya</taxon>
        <taxon>Ascomycota</taxon>
        <taxon>Pezizomycotina</taxon>
        <taxon>Dothideomycetes</taxon>
        <taxon>Dothideomycetidae</taxon>
        <taxon>Cladosporiales</taxon>
        <taxon>Cladosporiaceae</taxon>
        <taxon>Cladosporium</taxon>
    </lineage>
</organism>
<dbReference type="SUPFAM" id="SSF51735">
    <property type="entry name" value="NAD(P)-binding Rossmann-fold domains"/>
    <property type="match status" value="1"/>
</dbReference>
<dbReference type="PANTHER" id="PTHR43161">
    <property type="entry name" value="SORBITOL DEHYDROGENASE"/>
    <property type="match status" value="1"/>
</dbReference>
<dbReference type="GO" id="GO:0000721">
    <property type="term" value="F:(R,R)-butanediol dehydrogenase activity"/>
    <property type="evidence" value="ECO:0007669"/>
    <property type="project" value="TreeGrafter"/>
</dbReference>
<gene>
    <name evidence="8" type="ORF">WHR41_01793</name>
</gene>
<dbReference type="InterPro" id="IPR011032">
    <property type="entry name" value="GroES-like_sf"/>
</dbReference>
<protein>
    <recommendedName>
        <fullName evidence="7">Enoyl reductase (ER) domain-containing protein</fullName>
    </recommendedName>
</protein>
<dbReference type="PROSITE" id="PS00059">
    <property type="entry name" value="ADH_ZINC"/>
    <property type="match status" value="1"/>
</dbReference>
<dbReference type="GeneID" id="96003237"/>
<evidence type="ECO:0000313" key="8">
    <source>
        <dbReference type="EMBL" id="KAL1589802.1"/>
    </source>
</evidence>
<dbReference type="Pfam" id="PF08240">
    <property type="entry name" value="ADH_N"/>
    <property type="match status" value="1"/>
</dbReference>
<comment type="caution">
    <text evidence="8">The sequence shown here is derived from an EMBL/GenBank/DDBJ whole genome shotgun (WGS) entry which is preliminary data.</text>
</comment>
<dbReference type="Gene3D" id="3.40.50.720">
    <property type="entry name" value="NAD(P)-binding Rossmann-like Domain"/>
    <property type="match status" value="1"/>
</dbReference>
<evidence type="ECO:0000259" key="7">
    <source>
        <dbReference type="SMART" id="SM00829"/>
    </source>
</evidence>
<evidence type="ECO:0000256" key="5">
    <source>
        <dbReference type="ARBA" id="ARBA00023002"/>
    </source>
</evidence>
<dbReference type="GO" id="GO:0008270">
    <property type="term" value="F:zinc ion binding"/>
    <property type="evidence" value="ECO:0007669"/>
    <property type="project" value="InterPro"/>
</dbReference>
<dbReference type="RefSeq" id="XP_069232907.1">
    <property type="nucleotide sequence ID" value="XM_069370399.1"/>
</dbReference>
<keyword evidence="4 6" id="KW-0862">Zinc</keyword>
<dbReference type="InterPro" id="IPR036291">
    <property type="entry name" value="NAD(P)-bd_dom_sf"/>
</dbReference>
<name>A0AB34L0E1_9PEZI</name>
<evidence type="ECO:0000256" key="1">
    <source>
        <dbReference type="ARBA" id="ARBA00001947"/>
    </source>
</evidence>
<evidence type="ECO:0000256" key="3">
    <source>
        <dbReference type="ARBA" id="ARBA00022723"/>
    </source>
</evidence>
<dbReference type="GO" id="GO:0034079">
    <property type="term" value="P:butanediol biosynthetic process"/>
    <property type="evidence" value="ECO:0007669"/>
    <property type="project" value="TreeGrafter"/>
</dbReference>
<evidence type="ECO:0000256" key="6">
    <source>
        <dbReference type="RuleBase" id="RU361277"/>
    </source>
</evidence>
<dbReference type="Proteomes" id="UP000803884">
    <property type="component" value="Unassembled WGS sequence"/>
</dbReference>
<comment type="similarity">
    <text evidence="2 6">Belongs to the zinc-containing alcohol dehydrogenase family.</text>
</comment>
<dbReference type="EMBL" id="JAAQHG020000004">
    <property type="protein sequence ID" value="KAL1589802.1"/>
    <property type="molecule type" value="Genomic_DNA"/>
</dbReference>
<dbReference type="Pfam" id="PF00107">
    <property type="entry name" value="ADH_zinc_N"/>
    <property type="match status" value="1"/>
</dbReference>
<dbReference type="InterPro" id="IPR013149">
    <property type="entry name" value="ADH-like_C"/>
</dbReference>
<evidence type="ECO:0000313" key="9">
    <source>
        <dbReference type="Proteomes" id="UP000803884"/>
    </source>
</evidence>
<dbReference type="PANTHER" id="PTHR43161:SF23">
    <property type="entry name" value="(R,R)-BUTANEDIOL DEHYDROGENASE-RELATED"/>
    <property type="match status" value="1"/>
</dbReference>
<dbReference type="SUPFAM" id="SSF50129">
    <property type="entry name" value="GroES-like"/>
    <property type="match status" value="1"/>
</dbReference>
<evidence type="ECO:0000256" key="4">
    <source>
        <dbReference type="ARBA" id="ARBA00022833"/>
    </source>
</evidence>
<comment type="cofactor">
    <cofactor evidence="1 6">
        <name>Zn(2+)</name>
        <dbReference type="ChEBI" id="CHEBI:29105"/>
    </cofactor>
</comment>
<dbReference type="AlphaFoldDB" id="A0AB34L0E1"/>
<keyword evidence="3 6" id="KW-0479">Metal-binding</keyword>
<proteinExistence type="inferred from homology"/>